<keyword evidence="2" id="KW-1185">Reference proteome</keyword>
<organism evidence="1 2">
    <name type="scientific">Pseudomonas syringae pv. pisi str. 1704B</name>
    <dbReference type="NCBI Taxonomy" id="629263"/>
    <lineage>
        <taxon>Bacteria</taxon>
        <taxon>Pseudomonadati</taxon>
        <taxon>Pseudomonadota</taxon>
        <taxon>Gammaproteobacteria</taxon>
        <taxon>Pseudomonadales</taxon>
        <taxon>Pseudomonadaceae</taxon>
        <taxon>Pseudomonas</taxon>
        <taxon>Pseudomonas syringae</taxon>
    </lineage>
</organism>
<comment type="caution">
    <text evidence="1">The sequence shown here is derived from an EMBL/GenBank/DDBJ whole genome shotgun (WGS) entry which is preliminary data.</text>
</comment>
<accession>F3GP86</accession>
<name>F3GP86_PSESJ</name>
<reference evidence="1 2" key="1">
    <citation type="journal article" date="2011" name="PLoS Pathog.">
        <title>Dynamic evolution of pathogenicity revealed by sequencing and comparative genomics of 19 Pseudomonas syringae isolates.</title>
        <authorList>
            <person name="Baltrus D.A."/>
            <person name="Nishimura M.T."/>
            <person name="Romanchuk A."/>
            <person name="Chang J.H."/>
            <person name="Mukhtar M.S."/>
            <person name="Cherkis K."/>
            <person name="Roach J."/>
            <person name="Grant S.R."/>
            <person name="Jones C.D."/>
            <person name="Dangl J.L."/>
        </authorList>
    </citation>
    <scope>NUCLEOTIDE SEQUENCE [LARGE SCALE GENOMIC DNA]</scope>
    <source>
        <strain evidence="1 2">1704B</strain>
    </source>
</reference>
<feature type="non-terminal residue" evidence="1">
    <location>
        <position position="51"/>
    </location>
</feature>
<dbReference type="AlphaFoldDB" id="F3GP86"/>
<gene>
    <name evidence="1" type="ORF">PSYPI_43766</name>
</gene>
<proteinExistence type="predicted"/>
<dbReference type="HOGENOM" id="CLU_202174_0_0_6"/>
<protein>
    <submittedName>
        <fullName evidence="1">Uncharacterized protein</fullName>
    </submittedName>
</protein>
<evidence type="ECO:0000313" key="1">
    <source>
        <dbReference type="EMBL" id="EGH48889.1"/>
    </source>
</evidence>
<dbReference type="Proteomes" id="UP000004986">
    <property type="component" value="Unassembled WGS sequence"/>
</dbReference>
<dbReference type="EMBL" id="AEAI01003596">
    <property type="protein sequence ID" value="EGH48889.1"/>
    <property type="molecule type" value="Genomic_DNA"/>
</dbReference>
<evidence type="ECO:0000313" key="2">
    <source>
        <dbReference type="Proteomes" id="UP000004986"/>
    </source>
</evidence>
<sequence>MDVNKARINDPLLAQEVADFTNDCYARARAKLFMTQPTLSNDQLNDVNWIG</sequence>